<dbReference type="Pfam" id="PF01551">
    <property type="entry name" value="Peptidase_M23"/>
    <property type="match status" value="1"/>
</dbReference>
<accession>A0A1T4PI98</accession>
<keyword evidence="2" id="KW-0812">Transmembrane</keyword>
<organism evidence="4 6">
    <name type="scientific">Fibrobacter intestinalis</name>
    <dbReference type="NCBI Taxonomy" id="28122"/>
    <lineage>
        <taxon>Bacteria</taxon>
        <taxon>Pseudomonadati</taxon>
        <taxon>Fibrobacterota</taxon>
        <taxon>Fibrobacteria</taxon>
        <taxon>Fibrobacterales</taxon>
        <taxon>Fibrobacteraceae</taxon>
        <taxon>Fibrobacter</taxon>
    </lineage>
</organism>
<keyword evidence="1" id="KW-0732">Signal</keyword>
<dbReference type="EMBL" id="FUWU01000034">
    <property type="protein sequence ID" value="SJZ90568.1"/>
    <property type="molecule type" value="Genomic_DNA"/>
</dbReference>
<dbReference type="InterPro" id="IPR011055">
    <property type="entry name" value="Dup_hybrid_motif"/>
</dbReference>
<feature type="domain" description="M23ase beta-sheet core" evidence="3">
    <location>
        <begin position="198"/>
        <end position="293"/>
    </location>
</feature>
<evidence type="ECO:0000313" key="7">
    <source>
        <dbReference type="Proteomes" id="UP000190449"/>
    </source>
</evidence>
<dbReference type="InterPro" id="IPR050570">
    <property type="entry name" value="Cell_wall_metabolism_enzyme"/>
</dbReference>
<dbReference type="EMBL" id="FRAW01000006">
    <property type="protein sequence ID" value="SHK44694.1"/>
    <property type="molecule type" value="Genomic_DNA"/>
</dbReference>
<reference evidence="4" key="2">
    <citation type="submission" date="2016-11" db="EMBL/GenBank/DDBJ databases">
        <authorList>
            <person name="Jaros S."/>
            <person name="Januszkiewicz K."/>
            <person name="Wedrychowicz H."/>
        </authorList>
    </citation>
    <scope>NUCLEOTIDE SEQUENCE [LARGE SCALE GENOMIC DNA]</scope>
    <source>
        <strain evidence="4">UWOS</strain>
    </source>
</reference>
<reference evidence="5 7" key="3">
    <citation type="submission" date="2017-02" db="EMBL/GenBank/DDBJ databases">
        <authorList>
            <person name="Peterson S.W."/>
        </authorList>
    </citation>
    <scope>NUCLEOTIDE SEQUENCE [LARGE SCALE GENOMIC DNA]</scope>
    <source>
        <strain evidence="5 7">ATCC 43854</strain>
    </source>
</reference>
<accession>A0A1M6SIU5</accession>
<evidence type="ECO:0000313" key="4">
    <source>
        <dbReference type="EMBL" id="SHK44694.1"/>
    </source>
</evidence>
<reference evidence="6" key="1">
    <citation type="submission" date="2016-11" db="EMBL/GenBank/DDBJ databases">
        <authorList>
            <person name="Varghese N."/>
            <person name="Submissions S."/>
        </authorList>
    </citation>
    <scope>NUCLEOTIDE SEQUENCE [LARGE SCALE GENOMIC DNA]</scope>
    <source>
        <strain evidence="6">UWOS</strain>
    </source>
</reference>
<sequence length="305" mass="34506">MNFCKVSFHLEGSSKTRFVRLPEFLGRVSRIGKGIVCLGIALLVLQFGILFSYDFLKGHFIDSRESLLEKLDGERSRLDFLNAEMEARFENEDLLHYKFGLNPTDRSAREMAIGGPEPVDVRLKRSANPILDYSIYLKERTEQFRAKAFENERSCREVASFVGQQYAHWKHVPSISPTTGRYASAFGSRIHPITGVGRMHNGVDISNSKWTPIFATADGVVTISRFSESFGNYVVVDHGNGFVTKYAHMQSSSVKQGQFVKRYQLLGYMGNTGLSAGPHLHYEVWYNAKAENPLRYILPGEYAVQ</sequence>
<dbReference type="Proteomes" id="UP000190449">
    <property type="component" value="Unassembled WGS sequence"/>
</dbReference>
<evidence type="ECO:0000313" key="5">
    <source>
        <dbReference type="EMBL" id="SJZ90568.1"/>
    </source>
</evidence>
<dbReference type="Proteomes" id="UP000184275">
    <property type="component" value="Unassembled WGS sequence"/>
</dbReference>
<dbReference type="PANTHER" id="PTHR21666:SF289">
    <property type="entry name" value="L-ALA--D-GLU ENDOPEPTIDASE"/>
    <property type="match status" value="1"/>
</dbReference>
<keyword evidence="2" id="KW-0472">Membrane</keyword>
<dbReference type="RefSeq" id="WP_073303089.1">
    <property type="nucleotide sequence ID" value="NZ_FRAW01000006.1"/>
</dbReference>
<protein>
    <submittedName>
        <fullName evidence="4">Peptidase family M23</fullName>
    </submittedName>
</protein>
<dbReference type="InterPro" id="IPR016047">
    <property type="entry name" value="M23ase_b-sheet_dom"/>
</dbReference>
<feature type="transmembrane region" description="Helical" evidence="2">
    <location>
        <begin position="31"/>
        <end position="56"/>
    </location>
</feature>
<evidence type="ECO:0000256" key="1">
    <source>
        <dbReference type="ARBA" id="ARBA00022729"/>
    </source>
</evidence>
<dbReference type="STRING" id="28122.SAMN02745108_01933"/>
<gene>
    <name evidence="5" type="ORF">SAMN02745108_01933</name>
    <name evidence="4" type="ORF">SAMN05720469_10674</name>
</gene>
<dbReference type="SUPFAM" id="SSF51261">
    <property type="entry name" value="Duplicated hybrid motif"/>
    <property type="match status" value="1"/>
</dbReference>
<dbReference type="PANTHER" id="PTHR21666">
    <property type="entry name" value="PEPTIDASE-RELATED"/>
    <property type="match status" value="1"/>
</dbReference>
<dbReference type="Gene3D" id="2.70.70.10">
    <property type="entry name" value="Glucose Permease (Domain IIA)"/>
    <property type="match status" value="1"/>
</dbReference>
<proteinExistence type="predicted"/>
<evidence type="ECO:0000313" key="6">
    <source>
        <dbReference type="Proteomes" id="UP000184275"/>
    </source>
</evidence>
<dbReference type="GO" id="GO:0004222">
    <property type="term" value="F:metalloendopeptidase activity"/>
    <property type="evidence" value="ECO:0007669"/>
    <property type="project" value="TreeGrafter"/>
</dbReference>
<name>A0A1M6SIU5_9BACT</name>
<keyword evidence="6" id="KW-1185">Reference proteome</keyword>
<evidence type="ECO:0000259" key="3">
    <source>
        <dbReference type="Pfam" id="PF01551"/>
    </source>
</evidence>
<dbReference type="AlphaFoldDB" id="A0A1M6SIU5"/>
<keyword evidence="2" id="KW-1133">Transmembrane helix</keyword>
<evidence type="ECO:0000256" key="2">
    <source>
        <dbReference type="SAM" id="Phobius"/>
    </source>
</evidence>
<dbReference type="CDD" id="cd12797">
    <property type="entry name" value="M23_peptidase"/>
    <property type="match status" value="1"/>
</dbReference>